<dbReference type="EMBL" id="FNCG01000002">
    <property type="protein sequence ID" value="SDG13399.1"/>
    <property type="molecule type" value="Genomic_DNA"/>
</dbReference>
<name>A0A1G7RT53_9SPHI</name>
<dbReference type="STRING" id="551996.SAMN05192573_102337"/>
<dbReference type="RefSeq" id="WP_091163234.1">
    <property type="nucleotide sequence ID" value="NZ_FNCG01000002.1"/>
</dbReference>
<dbReference type="Proteomes" id="UP000199705">
    <property type="component" value="Unassembled WGS sequence"/>
</dbReference>
<evidence type="ECO:0000313" key="2">
    <source>
        <dbReference type="Proteomes" id="UP000199705"/>
    </source>
</evidence>
<dbReference type="AlphaFoldDB" id="A0A1G7RT53"/>
<reference evidence="2" key="1">
    <citation type="submission" date="2016-10" db="EMBL/GenBank/DDBJ databases">
        <authorList>
            <person name="Varghese N."/>
            <person name="Submissions S."/>
        </authorList>
    </citation>
    <scope>NUCLEOTIDE SEQUENCE [LARGE SCALE GENOMIC DNA]</scope>
    <source>
        <strain evidence="2">Gh-67</strain>
    </source>
</reference>
<protein>
    <submittedName>
        <fullName evidence="1">Uncharacterized protein</fullName>
    </submittedName>
</protein>
<organism evidence="1 2">
    <name type="scientific">Mucilaginibacter gossypii</name>
    <dbReference type="NCBI Taxonomy" id="551996"/>
    <lineage>
        <taxon>Bacteria</taxon>
        <taxon>Pseudomonadati</taxon>
        <taxon>Bacteroidota</taxon>
        <taxon>Sphingobacteriia</taxon>
        <taxon>Sphingobacteriales</taxon>
        <taxon>Sphingobacteriaceae</taxon>
        <taxon>Mucilaginibacter</taxon>
    </lineage>
</organism>
<proteinExistence type="predicted"/>
<accession>A0A1G7RT53</accession>
<keyword evidence="2" id="KW-1185">Reference proteome</keyword>
<evidence type="ECO:0000313" key="1">
    <source>
        <dbReference type="EMBL" id="SDG13399.1"/>
    </source>
</evidence>
<sequence length="239" mass="27246">MTEQILKTTQGKLRVRIPTQLNEVTLGQLMDLQARPNITDLEAISILSGIPVTELHNIKNYDDLHQFGDAVLSLSHQIKYLYNSNEIPKEVIFMLSGGSGAPPQKTKVKVMQNLSVEPAGAFMAARDIIAEEINTHIKTHGEDDWQEHFNPSLNACCQILAQYFYCRATGKKYNEYEVESFMDEVKKLRVTEALPISKHFFTCYPSLSMPRISFWHRLLPYWKKGQESSPSKNLNISTL</sequence>
<gene>
    <name evidence="1" type="ORF">SAMN05192573_102337</name>
</gene>